<dbReference type="GO" id="GO:0003700">
    <property type="term" value="F:DNA-binding transcription factor activity"/>
    <property type="evidence" value="ECO:0007669"/>
    <property type="project" value="InterPro"/>
</dbReference>
<dbReference type="Gene3D" id="1.10.10.60">
    <property type="entry name" value="Homeodomain-like"/>
    <property type="match status" value="1"/>
</dbReference>
<proteinExistence type="predicted"/>
<dbReference type="Proteomes" id="UP000612956">
    <property type="component" value="Unassembled WGS sequence"/>
</dbReference>
<dbReference type="GO" id="GO:0043565">
    <property type="term" value="F:sequence-specific DNA binding"/>
    <property type="evidence" value="ECO:0007669"/>
    <property type="project" value="InterPro"/>
</dbReference>
<sequence>MSEHQLDAGWELARSTMSIAGVTLNGFRNHGATATDMRVFARPEVTIVLQFGESQLTVDGPNQPSATGLVAGLVPGIRHVQAKHLACVEIRMSPLAAYRLLGSAPTDLAESLVSPTDIWSRPALILQEQLSETSTWTARFALVTRFLGAREAARSVDAEVAASWARITATGGGVKVRELAELTGWSRQRVWSRFTAQVGVTPKRAAMIVRFRRAFDLITAGYPLAEVAMMCGYTDQSHLHRDMTAFAGTTPGALST</sequence>
<keyword evidence="6" id="KW-1185">Reference proteome</keyword>
<evidence type="ECO:0000256" key="1">
    <source>
        <dbReference type="ARBA" id="ARBA00023015"/>
    </source>
</evidence>
<keyword evidence="1" id="KW-0805">Transcription regulation</keyword>
<dbReference type="InterPro" id="IPR018060">
    <property type="entry name" value="HTH_AraC"/>
</dbReference>
<reference evidence="5" key="2">
    <citation type="submission" date="2020-09" db="EMBL/GenBank/DDBJ databases">
        <authorList>
            <person name="Sun Q."/>
            <person name="Zhou Y."/>
        </authorList>
    </citation>
    <scope>NUCLEOTIDE SEQUENCE</scope>
    <source>
        <strain evidence="5">CGMCC 4.7278</strain>
    </source>
</reference>
<dbReference type="SMART" id="SM00342">
    <property type="entry name" value="HTH_ARAC"/>
    <property type="match status" value="1"/>
</dbReference>
<keyword evidence="2" id="KW-0238">DNA-binding</keyword>
<evidence type="ECO:0000259" key="4">
    <source>
        <dbReference type="PROSITE" id="PS01124"/>
    </source>
</evidence>
<reference evidence="5" key="1">
    <citation type="journal article" date="2014" name="Int. J. Syst. Evol. Microbiol.">
        <title>Complete genome sequence of Corynebacterium casei LMG S-19264T (=DSM 44701T), isolated from a smear-ripened cheese.</title>
        <authorList>
            <consortium name="US DOE Joint Genome Institute (JGI-PGF)"/>
            <person name="Walter F."/>
            <person name="Albersmeier A."/>
            <person name="Kalinowski J."/>
            <person name="Ruckert C."/>
        </authorList>
    </citation>
    <scope>NUCLEOTIDE SEQUENCE</scope>
    <source>
        <strain evidence="5">CGMCC 4.7278</strain>
    </source>
</reference>
<protein>
    <recommendedName>
        <fullName evidence="4">HTH araC/xylS-type domain-containing protein</fullName>
    </recommendedName>
</protein>
<evidence type="ECO:0000313" key="6">
    <source>
        <dbReference type="Proteomes" id="UP000612956"/>
    </source>
</evidence>
<comment type="caution">
    <text evidence="5">The sequence shown here is derived from an EMBL/GenBank/DDBJ whole genome shotgun (WGS) entry which is preliminary data.</text>
</comment>
<dbReference type="InterPro" id="IPR050204">
    <property type="entry name" value="AraC_XylS_family_regulators"/>
</dbReference>
<dbReference type="PANTHER" id="PTHR46796">
    <property type="entry name" value="HTH-TYPE TRANSCRIPTIONAL ACTIVATOR RHAS-RELATED"/>
    <property type="match status" value="1"/>
</dbReference>
<dbReference type="PROSITE" id="PS01124">
    <property type="entry name" value="HTH_ARAC_FAMILY_2"/>
    <property type="match status" value="1"/>
</dbReference>
<accession>A0A917VE81</accession>
<gene>
    <name evidence="5" type="ORF">GCM10011591_45560</name>
</gene>
<dbReference type="Pfam" id="PF12833">
    <property type="entry name" value="HTH_18"/>
    <property type="match status" value="1"/>
</dbReference>
<dbReference type="EMBL" id="BMMW01000006">
    <property type="protein sequence ID" value="GGK68316.1"/>
    <property type="molecule type" value="Genomic_DNA"/>
</dbReference>
<dbReference type="InterPro" id="IPR009057">
    <property type="entry name" value="Homeodomain-like_sf"/>
</dbReference>
<dbReference type="SUPFAM" id="SSF46689">
    <property type="entry name" value="Homeodomain-like"/>
    <property type="match status" value="1"/>
</dbReference>
<keyword evidence="3" id="KW-0804">Transcription</keyword>
<evidence type="ECO:0000313" key="5">
    <source>
        <dbReference type="EMBL" id="GGK68316.1"/>
    </source>
</evidence>
<organism evidence="5 6">
    <name type="scientific">Nocardia camponoti</name>
    <dbReference type="NCBI Taxonomy" id="1616106"/>
    <lineage>
        <taxon>Bacteria</taxon>
        <taxon>Bacillati</taxon>
        <taxon>Actinomycetota</taxon>
        <taxon>Actinomycetes</taxon>
        <taxon>Mycobacteriales</taxon>
        <taxon>Nocardiaceae</taxon>
        <taxon>Nocardia</taxon>
    </lineage>
</organism>
<dbReference type="PANTHER" id="PTHR46796:SF15">
    <property type="entry name" value="BLL1074 PROTEIN"/>
    <property type="match status" value="1"/>
</dbReference>
<name>A0A917VE81_9NOCA</name>
<dbReference type="RefSeq" id="WP_188831102.1">
    <property type="nucleotide sequence ID" value="NZ_BMMW01000006.1"/>
</dbReference>
<evidence type="ECO:0000256" key="3">
    <source>
        <dbReference type="ARBA" id="ARBA00023163"/>
    </source>
</evidence>
<feature type="domain" description="HTH araC/xylS-type" evidence="4">
    <location>
        <begin position="150"/>
        <end position="256"/>
    </location>
</feature>
<evidence type="ECO:0000256" key="2">
    <source>
        <dbReference type="ARBA" id="ARBA00023125"/>
    </source>
</evidence>
<dbReference type="AlphaFoldDB" id="A0A917VE81"/>